<feature type="region of interest" description="Disordered" evidence="2">
    <location>
        <begin position="305"/>
        <end position="421"/>
    </location>
</feature>
<dbReference type="EMBL" id="LN714484">
    <property type="protein sequence ID" value="CEL68214.1"/>
    <property type="molecule type" value="Genomic_DNA"/>
</dbReference>
<reference evidence="3" key="1">
    <citation type="submission" date="2011-02" db="EMBL/GenBank/DDBJ databases">
        <authorList>
            <person name="Aslett M."/>
        </authorList>
    </citation>
    <scope>NUCLEOTIDE SEQUENCE</scope>
    <source>
        <strain evidence="3">Liverpool</strain>
    </source>
</reference>
<dbReference type="Proteomes" id="UP000007494">
    <property type="component" value="Chromosome IX"/>
</dbReference>
<feature type="coiled-coil region" evidence="1">
    <location>
        <begin position="427"/>
        <end position="458"/>
    </location>
</feature>
<reference evidence="3" key="2">
    <citation type="submission" date="2011-03" db="EMBL/GenBank/DDBJ databases">
        <title>Comparative genomics and transcriptomics of Neospora caninum and Toxoplasma gondii.</title>
        <authorList>
            <person name="Reid A.J."/>
            <person name="Sohal A."/>
            <person name="Harris D."/>
            <person name="Quail M."/>
            <person name="Sanders M."/>
            <person name="Berriman M."/>
            <person name="Wastling J.M."/>
            <person name="Pain A."/>
        </authorList>
    </citation>
    <scope>NUCLEOTIDE SEQUENCE</scope>
    <source>
        <strain evidence="3">Liverpool</strain>
    </source>
</reference>
<feature type="region of interest" description="Disordered" evidence="2">
    <location>
        <begin position="677"/>
        <end position="713"/>
    </location>
</feature>
<accession>F0VBC8</accession>
<reference evidence="4" key="4">
    <citation type="journal article" date="2015" name="PLoS ONE">
        <title>Comprehensive Evaluation of Toxoplasma gondii VEG and Neospora caninum LIV Genomes with Tachyzoite Stage Transcriptome and Proteome Defines Novel Transcript Features.</title>
        <authorList>
            <person name="Ramaprasad A."/>
            <person name="Mourier T."/>
            <person name="Naeem R."/>
            <person name="Malas T.B."/>
            <person name="Moussa E."/>
            <person name="Panigrahi A."/>
            <person name="Vermont S.J."/>
            <person name="Otto T.D."/>
            <person name="Wastling J."/>
            <person name="Pain A."/>
        </authorList>
    </citation>
    <scope>NUCLEOTIDE SEQUENCE</scope>
    <source>
        <strain evidence="4">Liverpool</strain>
    </source>
</reference>
<dbReference type="OMA" id="RRCMYES"/>
<dbReference type="InParanoid" id="F0VBC8"/>
<organism evidence="3 5">
    <name type="scientific">Neospora caninum (strain Liverpool)</name>
    <dbReference type="NCBI Taxonomy" id="572307"/>
    <lineage>
        <taxon>Eukaryota</taxon>
        <taxon>Sar</taxon>
        <taxon>Alveolata</taxon>
        <taxon>Apicomplexa</taxon>
        <taxon>Conoidasida</taxon>
        <taxon>Coccidia</taxon>
        <taxon>Eucoccidiorida</taxon>
        <taxon>Eimeriorina</taxon>
        <taxon>Sarcocystidae</taxon>
        <taxon>Neospora</taxon>
    </lineage>
</organism>
<feature type="compositionally biased region" description="Basic residues" evidence="2">
    <location>
        <begin position="368"/>
        <end position="381"/>
    </location>
</feature>
<evidence type="ECO:0000256" key="2">
    <source>
        <dbReference type="SAM" id="MobiDB-lite"/>
    </source>
</evidence>
<feature type="region of interest" description="Disordered" evidence="2">
    <location>
        <begin position="219"/>
        <end position="245"/>
    </location>
</feature>
<gene>
    <name evidence="4" type="ORF">BN1204_039870</name>
    <name evidence="3" type="ORF">NCLIV_039870</name>
</gene>
<name>F0VBC8_NEOCL</name>
<evidence type="ECO:0000313" key="3">
    <source>
        <dbReference type="EMBL" id="CBZ50912.1"/>
    </source>
</evidence>
<sequence>MAAFGDRGERTGAVSSLRSAFSSFPGAGDTCEGDEERRSWTRGRDERDAACGASRSQTLCGRGDAAGCEAGRFRDAGAIASSSILKKADLPASPGRSSAESAGDAVAGLTRRVSWYDDCIDEPLASQCLSPKHRRVGASLSVLTKSPIPARPLPKDFHVPLAVSSPAFSGPSSVYPATYPVSAASPAIPAAFSTIASVYPSAPVYPSASYSSLYAAPGPFSAGPSSRKARREGGGRRRMGKNKQRRWVSHQLLVAALRRCMYESGEDVTDTDAGAPGADAPRPTCWQRLQRNAAAYEAFRKGKEDALLGAPQPGRKTARGPTVLSDAGEESGGETAGKNGEKERGGEQAREDERLLMRLARKAEQDRRRRQQKLRQNRHQQRQLLTLIREQKLGGEDGETEGERGPRAEAGTVGGAPEEDTSLLSSLEEQQALLRYLRRQEEHLIEEILRNQERAEDLARGVRTLREGAAARRRGQLRPSLQLLRGIRVSFRHVKSFLADSEHHQNFLRSFEAQLLRAWGVLWVVAETDPRDAAPSPREAGKDVKEESEDGEAHAHSRQIKREVEAESDAADGLPTRVAADTPSEAKEETEKEKAEMEKEEIEKAEREEGKQLNAWGGVRVMMFRVRKAAASQDGNWGNCLVEVGVDDLTVAEDSTLREFLEERQKTFRFRADTDEARLDASEESANSPCPSPPESPGACLNTEPNAAPAEKLSPVQRRDGVLVVWGLDGLQRKLVHGFVALVDDVVSCSVQVKEVGDAGLAPGDETLAHSKRDAQAKKKSARGDEKAVIVLLRGAGGARDACLSGPPLFSPAAELLAAIGVPTKRGRPKA</sequence>
<feature type="compositionally biased region" description="Basic and acidic residues" evidence="2">
    <location>
        <begin position="339"/>
        <end position="367"/>
    </location>
</feature>
<dbReference type="OrthoDB" id="332797at2759"/>
<evidence type="ECO:0000256" key="1">
    <source>
        <dbReference type="SAM" id="Coils"/>
    </source>
</evidence>
<reference evidence="5" key="3">
    <citation type="journal article" date="2012" name="PLoS Pathog.">
        <title>Comparative genomics of the apicomplexan parasites Toxoplasma gondii and Neospora caninum: Coccidia differing in host range and transmission strategy.</title>
        <authorList>
            <person name="Reid A.J."/>
            <person name="Vermont S.J."/>
            <person name="Cotton J.A."/>
            <person name="Harris D."/>
            <person name="Hill-Cawthorne G.A."/>
            <person name="Konen-Waisman S."/>
            <person name="Latham S.M."/>
            <person name="Mourier T."/>
            <person name="Norton R."/>
            <person name="Quail M.A."/>
            <person name="Sanders M."/>
            <person name="Shanmugam D."/>
            <person name="Sohal A."/>
            <person name="Wasmuth J.D."/>
            <person name="Brunk B."/>
            <person name="Grigg M.E."/>
            <person name="Howard J.C."/>
            <person name="Parkinson J."/>
            <person name="Roos D.S."/>
            <person name="Trees A.J."/>
            <person name="Berriman M."/>
            <person name="Pain A."/>
            <person name="Wastling J.M."/>
        </authorList>
    </citation>
    <scope>NUCLEOTIDE SEQUENCE [LARGE SCALE GENOMIC DNA]</scope>
    <source>
        <strain evidence="5">Liverpool</strain>
    </source>
</reference>
<evidence type="ECO:0000313" key="5">
    <source>
        <dbReference type="Proteomes" id="UP000007494"/>
    </source>
</evidence>
<evidence type="ECO:0000313" key="4">
    <source>
        <dbReference type="EMBL" id="CEL68214.1"/>
    </source>
</evidence>
<dbReference type="AlphaFoldDB" id="F0VBC8"/>
<feature type="region of interest" description="Disordered" evidence="2">
    <location>
        <begin position="1"/>
        <end position="48"/>
    </location>
</feature>
<dbReference type="VEuPathDB" id="ToxoDB:NCLIV_039870"/>
<keyword evidence="1" id="KW-0175">Coiled coil</keyword>
<feature type="region of interest" description="Disordered" evidence="2">
    <location>
        <begin position="531"/>
        <end position="609"/>
    </location>
</feature>
<dbReference type="GeneID" id="13439898"/>
<feature type="compositionally biased region" description="Basic and acidic residues" evidence="2">
    <location>
        <begin position="35"/>
        <end position="48"/>
    </location>
</feature>
<feature type="compositionally biased region" description="Basic and acidic residues" evidence="2">
    <location>
        <begin position="389"/>
        <end position="407"/>
    </location>
</feature>
<proteinExistence type="predicted"/>
<protein>
    <submittedName>
        <fullName evidence="3">Uncharacterized protein</fullName>
    </submittedName>
</protein>
<feature type="compositionally biased region" description="Basic and acidic residues" evidence="2">
    <location>
        <begin position="1"/>
        <end position="10"/>
    </location>
</feature>
<feature type="compositionally biased region" description="Basic residues" evidence="2">
    <location>
        <begin position="236"/>
        <end position="245"/>
    </location>
</feature>
<keyword evidence="5" id="KW-1185">Reference proteome</keyword>
<feature type="compositionally biased region" description="Polar residues" evidence="2">
    <location>
        <begin position="13"/>
        <end position="22"/>
    </location>
</feature>
<dbReference type="RefSeq" id="XP_003880945.1">
    <property type="nucleotide sequence ID" value="XM_003880896.1"/>
</dbReference>
<dbReference type="EMBL" id="FR823385">
    <property type="protein sequence ID" value="CBZ50912.1"/>
    <property type="molecule type" value="Genomic_DNA"/>
</dbReference>
<feature type="compositionally biased region" description="Basic and acidic residues" evidence="2">
    <location>
        <begin position="539"/>
        <end position="565"/>
    </location>
</feature>
<dbReference type="eggNOG" id="ENOG502QYG4">
    <property type="taxonomic scope" value="Eukaryota"/>
</dbReference>
<feature type="compositionally biased region" description="Basic and acidic residues" evidence="2">
    <location>
        <begin position="584"/>
        <end position="609"/>
    </location>
</feature>